<feature type="region of interest" description="Disordered" evidence="1">
    <location>
        <begin position="1"/>
        <end position="127"/>
    </location>
</feature>
<accession>A0A163E0K3</accession>
<evidence type="ECO:0000256" key="1">
    <source>
        <dbReference type="SAM" id="MobiDB-lite"/>
    </source>
</evidence>
<protein>
    <submittedName>
        <fullName evidence="2">Uncharacterized protein</fullName>
    </submittedName>
</protein>
<proteinExistence type="predicted"/>
<name>A0A163E0K3_DIDRA</name>
<organism evidence="2 3">
    <name type="scientific">Didymella rabiei</name>
    <name type="common">Chickpea ascochyta blight fungus</name>
    <name type="synonym">Mycosphaerella rabiei</name>
    <dbReference type="NCBI Taxonomy" id="5454"/>
    <lineage>
        <taxon>Eukaryota</taxon>
        <taxon>Fungi</taxon>
        <taxon>Dikarya</taxon>
        <taxon>Ascomycota</taxon>
        <taxon>Pezizomycotina</taxon>
        <taxon>Dothideomycetes</taxon>
        <taxon>Pleosporomycetidae</taxon>
        <taxon>Pleosporales</taxon>
        <taxon>Pleosporineae</taxon>
        <taxon>Didymellaceae</taxon>
        <taxon>Ascochyta</taxon>
    </lineage>
</organism>
<feature type="compositionally biased region" description="Basic residues" evidence="1">
    <location>
        <begin position="32"/>
        <end position="51"/>
    </location>
</feature>
<feature type="compositionally biased region" description="Basic residues" evidence="1">
    <location>
        <begin position="69"/>
        <end position="83"/>
    </location>
</feature>
<sequence length="374" mass="41332">MARIKKNQSSNTDTDTEAAYASDRDTDDGLLRKRRRTSTISRTNKKDRSKKPNSSTPRSLQLNKSEQKVHRRRNGRFTKHVKSRIAMTSNVSTGPESDADSRLAHDIRSSDVGGDRIGAETDQPSSTTQIRAAFEALMAALDGRTGQEEAYRPSSTGDDGALNQLLHQTSGSFTSKAAIDEPYTKTRGNSYLGKVDNPSDSTTSRQSLNTSHSIARTSTETPPPGDIHQSNPRHNQNTRVAAIVQWAQRTRTYNPTATLVNPFNLQPPTQTHPLSLAHHESISPSVGLRLVEEEGRKTVLDKRFEAVEAEFGWNRAGTWGDEEARREKREILECLEEGIEDLLRGDFDGRQGSDPVWILGAGGVVADRTRGCEI</sequence>
<keyword evidence="3" id="KW-1185">Reference proteome</keyword>
<feature type="compositionally biased region" description="Polar residues" evidence="1">
    <location>
        <begin position="52"/>
        <end position="64"/>
    </location>
</feature>
<evidence type="ECO:0000313" key="2">
    <source>
        <dbReference type="EMBL" id="KZM23444.1"/>
    </source>
</evidence>
<evidence type="ECO:0000313" key="3">
    <source>
        <dbReference type="Proteomes" id="UP000076837"/>
    </source>
</evidence>
<feature type="compositionally biased region" description="Basic and acidic residues" evidence="1">
    <location>
        <begin position="99"/>
        <end position="119"/>
    </location>
</feature>
<gene>
    <name evidence="2" type="ORF">ST47_g5422</name>
</gene>
<dbReference type="OrthoDB" id="10512568at2759"/>
<feature type="compositionally biased region" description="Polar residues" evidence="1">
    <location>
        <begin position="198"/>
        <end position="220"/>
    </location>
</feature>
<dbReference type="AlphaFoldDB" id="A0A163E0K3"/>
<reference evidence="2 3" key="1">
    <citation type="journal article" date="2016" name="Sci. Rep.">
        <title>Draft genome sequencing and secretome analysis of fungal phytopathogen Ascochyta rabiei provides insight into the necrotrophic effector repertoire.</title>
        <authorList>
            <person name="Verma S."/>
            <person name="Gazara R.K."/>
            <person name="Nizam S."/>
            <person name="Parween S."/>
            <person name="Chattopadhyay D."/>
            <person name="Verma P.K."/>
        </authorList>
    </citation>
    <scope>NUCLEOTIDE SEQUENCE [LARGE SCALE GENOMIC DNA]</scope>
    <source>
        <strain evidence="2 3">ArDII</strain>
    </source>
</reference>
<comment type="caution">
    <text evidence="2">The sequence shown here is derived from an EMBL/GenBank/DDBJ whole genome shotgun (WGS) entry which is preliminary data.</text>
</comment>
<dbReference type="EMBL" id="JYNV01000195">
    <property type="protein sequence ID" value="KZM23444.1"/>
    <property type="molecule type" value="Genomic_DNA"/>
</dbReference>
<feature type="region of interest" description="Disordered" evidence="1">
    <location>
        <begin position="144"/>
        <end position="163"/>
    </location>
</feature>
<feature type="region of interest" description="Disordered" evidence="1">
    <location>
        <begin position="173"/>
        <end position="236"/>
    </location>
</feature>
<feature type="compositionally biased region" description="Basic and acidic residues" evidence="1">
    <location>
        <begin position="22"/>
        <end position="31"/>
    </location>
</feature>
<dbReference type="Proteomes" id="UP000076837">
    <property type="component" value="Unassembled WGS sequence"/>
</dbReference>
<feature type="compositionally biased region" description="Polar residues" evidence="1">
    <location>
        <begin position="86"/>
        <end position="95"/>
    </location>
</feature>